<comment type="function">
    <text evidence="7 10">This protein binds specifically to 23S rRNA; its binding is stimulated by other ribosomal proteins, e.g., L4, L17, and L20. It is important during the early stages of 50S assembly. It makes multiple contacts with different domains of the 23S rRNA in the assembled 50S subunit and ribosome.</text>
</comment>
<evidence type="ECO:0000256" key="5">
    <source>
        <dbReference type="ARBA" id="ARBA00023274"/>
    </source>
</evidence>
<dbReference type="CDD" id="cd00336">
    <property type="entry name" value="Ribosomal_L22"/>
    <property type="match status" value="1"/>
</dbReference>
<dbReference type="Proteomes" id="UP000015462">
    <property type="component" value="Unassembled WGS sequence"/>
</dbReference>
<dbReference type="GO" id="GO:0022625">
    <property type="term" value="C:cytosolic large ribosomal subunit"/>
    <property type="evidence" value="ECO:0007669"/>
    <property type="project" value="TreeGrafter"/>
</dbReference>
<comment type="subunit">
    <text evidence="7 9">Part of the 50S ribosomal subunit.</text>
</comment>
<evidence type="ECO:0000256" key="2">
    <source>
        <dbReference type="ARBA" id="ARBA00022730"/>
    </source>
</evidence>
<dbReference type="GO" id="GO:0003735">
    <property type="term" value="F:structural constituent of ribosome"/>
    <property type="evidence" value="ECO:0007669"/>
    <property type="project" value="InterPro"/>
</dbReference>
<dbReference type="InterPro" id="IPR005727">
    <property type="entry name" value="Ribosomal_uL22_bac/chlpt-type"/>
</dbReference>
<gene>
    <name evidence="7" type="primary">rplV</name>
    <name evidence="11" type="ORF">L196_02946</name>
</gene>
<evidence type="ECO:0000256" key="10">
    <source>
        <dbReference type="RuleBase" id="RU004008"/>
    </source>
</evidence>
<dbReference type="NCBIfam" id="TIGR01044">
    <property type="entry name" value="rplV_bact"/>
    <property type="match status" value="1"/>
</dbReference>
<keyword evidence="5 7" id="KW-0687">Ribonucleoprotein</keyword>
<dbReference type="GO" id="GO:0019843">
    <property type="term" value="F:rRNA binding"/>
    <property type="evidence" value="ECO:0007669"/>
    <property type="project" value="UniProtKB-UniRule"/>
</dbReference>
<evidence type="ECO:0000313" key="11">
    <source>
        <dbReference type="EMBL" id="EPD13456.1"/>
    </source>
</evidence>
<dbReference type="PROSITE" id="PS00464">
    <property type="entry name" value="RIBOSOMAL_L22"/>
    <property type="match status" value="1"/>
</dbReference>
<keyword evidence="2 7" id="KW-0699">rRNA-binding</keyword>
<dbReference type="SUPFAM" id="SSF54843">
    <property type="entry name" value="Ribosomal protein L22"/>
    <property type="match status" value="1"/>
</dbReference>
<keyword evidence="4 7" id="KW-0689">Ribosomal protein</keyword>
<evidence type="ECO:0000256" key="8">
    <source>
        <dbReference type="RuleBase" id="RU004005"/>
    </source>
</evidence>
<dbReference type="InterPro" id="IPR047867">
    <property type="entry name" value="Ribosomal_uL22_bac/org-type"/>
</dbReference>
<evidence type="ECO:0000313" key="12">
    <source>
        <dbReference type="Proteomes" id="UP000015462"/>
    </source>
</evidence>
<comment type="similarity">
    <text evidence="1 7 8">Belongs to the universal ribosomal protein uL22 family.</text>
</comment>
<dbReference type="InterPro" id="IPR018260">
    <property type="entry name" value="Ribosomal_uL22_CS"/>
</dbReference>
<dbReference type="PANTHER" id="PTHR13501:SF8">
    <property type="entry name" value="LARGE RIBOSOMAL SUBUNIT PROTEIN UL22M"/>
    <property type="match status" value="1"/>
</dbReference>
<accession>A0AB33Z2M0</accession>
<dbReference type="PANTHER" id="PTHR13501">
    <property type="entry name" value="CHLOROPLAST 50S RIBOSOMAL PROTEIN L22-RELATED"/>
    <property type="match status" value="1"/>
</dbReference>
<reference evidence="11 12" key="1">
    <citation type="journal article" date="2013" name="Genome Announc.">
        <title>Genome Sequence of the Pyrene- and Fluoranthene-Degrading Bacterium Cycloclasticus sp. Strain PY97M.</title>
        <authorList>
            <person name="Cui Z."/>
            <person name="Xu G."/>
            <person name="Li Q."/>
            <person name="Gao W."/>
            <person name="Zheng L."/>
        </authorList>
    </citation>
    <scope>NUCLEOTIDE SEQUENCE [LARGE SCALE GENOMIC DNA]</scope>
    <source>
        <strain evidence="11 12">PY97M</strain>
    </source>
</reference>
<dbReference type="InterPro" id="IPR001063">
    <property type="entry name" value="Ribosomal_uL22"/>
</dbReference>
<sequence>MEVKAKLKNANFSAQKGRLVANQIRGMDVESALNLLGFSTRKAADSFKKLLNSAIANAEHNEGADVDELYVSTVFVDEAPTYKRFKARAKGRGNKILKRNCHLTIEVSDTK</sequence>
<evidence type="ECO:0000256" key="3">
    <source>
        <dbReference type="ARBA" id="ARBA00022884"/>
    </source>
</evidence>
<evidence type="ECO:0000256" key="6">
    <source>
        <dbReference type="ARBA" id="ARBA00035207"/>
    </source>
</evidence>
<evidence type="ECO:0000256" key="1">
    <source>
        <dbReference type="ARBA" id="ARBA00009451"/>
    </source>
</evidence>
<protein>
    <recommendedName>
        <fullName evidence="6 7">Large ribosomal subunit protein uL22</fullName>
    </recommendedName>
</protein>
<organism evidence="11 12">
    <name type="scientific">Cycloclasticus pugetii</name>
    <dbReference type="NCBI Taxonomy" id="34068"/>
    <lineage>
        <taxon>Bacteria</taxon>
        <taxon>Pseudomonadati</taxon>
        <taxon>Pseudomonadota</taxon>
        <taxon>Gammaproteobacteria</taxon>
        <taxon>Thiotrichales</taxon>
        <taxon>Piscirickettsiaceae</taxon>
        <taxon>Cycloclasticus</taxon>
    </lineage>
</organism>
<proteinExistence type="inferred from homology"/>
<keyword evidence="3 7" id="KW-0694">RNA-binding</keyword>
<dbReference type="GO" id="GO:0006412">
    <property type="term" value="P:translation"/>
    <property type="evidence" value="ECO:0007669"/>
    <property type="project" value="UniProtKB-UniRule"/>
</dbReference>
<dbReference type="Pfam" id="PF00237">
    <property type="entry name" value="Ribosomal_L22"/>
    <property type="match status" value="1"/>
</dbReference>
<dbReference type="RefSeq" id="WP_015006514.1">
    <property type="nucleotide sequence ID" value="NZ_FQZJ01000001.1"/>
</dbReference>
<dbReference type="InterPro" id="IPR036394">
    <property type="entry name" value="Ribosomal_uL22_sf"/>
</dbReference>
<dbReference type="Gene3D" id="3.90.470.10">
    <property type="entry name" value="Ribosomal protein L22/L17"/>
    <property type="match status" value="1"/>
</dbReference>
<evidence type="ECO:0000256" key="4">
    <source>
        <dbReference type="ARBA" id="ARBA00022980"/>
    </source>
</evidence>
<name>A0AB33Z2M0_9GAMM</name>
<comment type="caution">
    <text evidence="11">The sequence shown here is derived from an EMBL/GenBank/DDBJ whole genome shotgun (WGS) entry which is preliminary data.</text>
</comment>
<dbReference type="EMBL" id="ASHL01000002">
    <property type="protein sequence ID" value="EPD13456.1"/>
    <property type="molecule type" value="Genomic_DNA"/>
</dbReference>
<evidence type="ECO:0000256" key="9">
    <source>
        <dbReference type="RuleBase" id="RU004006"/>
    </source>
</evidence>
<dbReference type="HAMAP" id="MF_01331_B">
    <property type="entry name" value="Ribosomal_uL22_B"/>
    <property type="match status" value="1"/>
</dbReference>
<evidence type="ECO:0000256" key="7">
    <source>
        <dbReference type="HAMAP-Rule" id="MF_01331"/>
    </source>
</evidence>
<keyword evidence="12" id="KW-1185">Reference proteome</keyword>
<comment type="function">
    <text evidence="7">The globular domain of the protein is located near the polypeptide exit tunnel on the outside of the subunit, while an extended beta-hairpin is found that lines the wall of the exit tunnel in the center of the 70S ribosome.</text>
</comment>
<dbReference type="AlphaFoldDB" id="A0AB33Z2M0"/>